<protein>
    <submittedName>
        <fullName evidence="2">Uncharacterized protein</fullName>
    </submittedName>
</protein>
<feature type="region of interest" description="Disordered" evidence="1">
    <location>
        <begin position="353"/>
        <end position="372"/>
    </location>
</feature>
<feature type="compositionally biased region" description="Basic and acidic residues" evidence="1">
    <location>
        <begin position="355"/>
        <end position="367"/>
    </location>
</feature>
<name>A0A7S4RWG6_9DINO</name>
<dbReference type="AlphaFoldDB" id="A0A7S4RWG6"/>
<dbReference type="EMBL" id="HBNR01059001">
    <property type="protein sequence ID" value="CAE4627165.1"/>
    <property type="molecule type" value="Transcribed_RNA"/>
</dbReference>
<accession>A0A7S4RWG6</accession>
<feature type="compositionally biased region" description="Basic and acidic residues" evidence="1">
    <location>
        <begin position="708"/>
        <end position="723"/>
    </location>
</feature>
<evidence type="ECO:0000313" key="2">
    <source>
        <dbReference type="EMBL" id="CAE4627165.1"/>
    </source>
</evidence>
<sequence length="791" mass="84061">MPSGDAGLTPEEQDTLVSFLLSPAASTERQEVSNGREAIGVLPESTVRELLEAHVPNIAFMLDRTGCTPVADYIWMSYQNGLPIYRGDPSVQQHTINAMRYIFNAAATGEPKGGPDALKRLAEAYQSCQAEQGRTIDALYRKISGRDASIRDQVLALVDSFKALTLEAVVHELNPRAAGMGDHNPSMQAPHITSAYLEAVGAELGLRGVAAARRDENRPRRVQRERVLQAFRGQFNVADLAGALAADVNQQAENAERVIDRDLLAEWASAEEGAGAGFSAHSIFFDEENAGDYDGRPEKSGEYQPYLSRKVALQVLARMFLEQRPKGAEDAVEVSKEEQEQQALLSFLLSPAASTEHREAEKRRSDGEAAAVPELSEAEVRELLEKHVPLIGMMLDRTGCTPVATYLWFSYSRGLPIYDGTPEVQQHTVRAVRFIFNAAVTGAPGGAAALQRLAEAFQSCQAEQGRTIDALYGKLSGRDASLEDQVLILVDSLKALTMESVLHEMNPQAAGMGDHSPSDQAPHITSAYLEAVGARLGMRGVAAASNDVNRPPVPDPGRILALFREKFSLTDLAGALAADVNQQAADAERVIDRDLLAKWASASAGSGGFDAHSIYFDEERAGDFDGRPEGSGEFQPFLSRRVAMDVLVRLFVQPSPAAAADAAADAAAADAAPDAAAADAAPDASTADAAAPPPRAGKGGGRRRRGKGKAEAGEDAGKGEGKGKGKGKGKGRKSGDAAQSGGRGRGRGRGDAGKGQGRSSSNAAQEGGRGRGRGRNGTKRVWVVKVRPEEN</sequence>
<reference evidence="2" key="1">
    <citation type="submission" date="2021-01" db="EMBL/GenBank/DDBJ databases">
        <authorList>
            <person name="Corre E."/>
            <person name="Pelletier E."/>
            <person name="Niang G."/>
            <person name="Scheremetjew M."/>
            <person name="Finn R."/>
            <person name="Kale V."/>
            <person name="Holt S."/>
            <person name="Cochrane G."/>
            <person name="Meng A."/>
            <person name="Brown T."/>
            <person name="Cohen L."/>
        </authorList>
    </citation>
    <scope>NUCLEOTIDE SEQUENCE</scope>
    <source>
        <strain evidence="2">CCMP3105</strain>
    </source>
</reference>
<evidence type="ECO:0000256" key="1">
    <source>
        <dbReference type="SAM" id="MobiDB-lite"/>
    </source>
</evidence>
<feature type="compositionally biased region" description="Low complexity" evidence="1">
    <location>
        <begin position="677"/>
        <end position="690"/>
    </location>
</feature>
<proteinExistence type="predicted"/>
<organism evidence="2">
    <name type="scientific">Alexandrium monilatum</name>
    <dbReference type="NCBI Taxonomy" id="311494"/>
    <lineage>
        <taxon>Eukaryota</taxon>
        <taxon>Sar</taxon>
        <taxon>Alveolata</taxon>
        <taxon>Dinophyceae</taxon>
        <taxon>Gonyaulacales</taxon>
        <taxon>Pyrocystaceae</taxon>
        <taxon>Alexandrium</taxon>
    </lineage>
</organism>
<gene>
    <name evidence="2" type="ORF">AMON00008_LOCUS41514</name>
</gene>
<feature type="region of interest" description="Disordered" evidence="1">
    <location>
        <begin position="677"/>
        <end position="791"/>
    </location>
</feature>